<sequence>LILLISCYFIIKWIWTTPKEAFLDTLNSLSFPNTPEEELKAYEEIKGWSTSSMCMVPLAVSFIISFAYDSTYQFISAIGLAQYDMNAIEQKMGVWLLLIHPVLIPYAVFYYIPALRFWVKKQWHRTTRGLFGRRREKWMKHSGDI</sequence>
<keyword evidence="1" id="KW-0812">Transmembrane</keyword>
<proteinExistence type="predicted"/>
<name>A0A5K3F2C3_MESCO</name>
<keyword evidence="1" id="KW-0472">Membrane</keyword>
<evidence type="ECO:0000313" key="2">
    <source>
        <dbReference type="WBParaSite" id="MCU_004392-RA"/>
    </source>
</evidence>
<dbReference type="AlphaFoldDB" id="A0A5K3F2C3"/>
<feature type="transmembrane region" description="Helical" evidence="1">
    <location>
        <begin position="55"/>
        <end position="75"/>
    </location>
</feature>
<dbReference type="WBParaSite" id="MCU_004392-RA">
    <property type="protein sequence ID" value="MCU_004392-RA"/>
    <property type="gene ID" value="MCU_004392"/>
</dbReference>
<accession>A0A5K3F2C3</accession>
<feature type="transmembrane region" description="Helical" evidence="1">
    <location>
        <begin position="95"/>
        <end position="119"/>
    </location>
</feature>
<organism evidence="2">
    <name type="scientific">Mesocestoides corti</name>
    <name type="common">Flatworm</name>
    <dbReference type="NCBI Taxonomy" id="53468"/>
    <lineage>
        <taxon>Eukaryota</taxon>
        <taxon>Metazoa</taxon>
        <taxon>Spiralia</taxon>
        <taxon>Lophotrochozoa</taxon>
        <taxon>Platyhelminthes</taxon>
        <taxon>Cestoda</taxon>
        <taxon>Eucestoda</taxon>
        <taxon>Cyclophyllidea</taxon>
        <taxon>Mesocestoididae</taxon>
        <taxon>Mesocestoides</taxon>
    </lineage>
</organism>
<protein>
    <submittedName>
        <fullName evidence="2">DUF21 domain-containing protein</fullName>
    </submittedName>
</protein>
<keyword evidence="1" id="KW-1133">Transmembrane helix</keyword>
<reference evidence="2" key="1">
    <citation type="submission" date="2019-11" db="UniProtKB">
        <authorList>
            <consortium name="WormBaseParasite"/>
        </authorList>
    </citation>
    <scope>IDENTIFICATION</scope>
</reference>
<evidence type="ECO:0000256" key="1">
    <source>
        <dbReference type="SAM" id="Phobius"/>
    </source>
</evidence>